<protein>
    <submittedName>
        <fullName evidence="2">XynC protein</fullName>
    </submittedName>
</protein>
<dbReference type="InterPro" id="IPR029058">
    <property type="entry name" value="AB_hydrolase_fold"/>
</dbReference>
<dbReference type="GO" id="GO:0016747">
    <property type="term" value="F:acyltransferase activity, transferring groups other than amino-acyl groups"/>
    <property type="evidence" value="ECO:0007669"/>
    <property type="project" value="TreeGrafter"/>
</dbReference>
<dbReference type="SUPFAM" id="SSF53474">
    <property type="entry name" value="alpha/beta-Hydrolases"/>
    <property type="match status" value="1"/>
</dbReference>
<dbReference type="EMBL" id="LMZQ01000009">
    <property type="protein sequence ID" value="KRT15562.1"/>
    <property type="molecule type" value="Genomic_DNA"/>
</dbReference>
<proteinExistence type="predicted"/>
<dbReference type="Gene3D" id="3.40.50.1820">
    <property type="entry name" value="alpha/beta hydrolase"/>
    <property type="match status" value="1"/>
</dbReference>
<gene>
    <name evidence="2" type="ORF">ASU31_14530</name>
</gene>
<dbReference type="Proteomes" id="UP000051950">
    <property type="component" value="Unassembled WGS sequence"/>
</dbReference>
<dbReference type="Pfam" id="PF00756">
    <property type="entry name" value="Esterase"/>
    <property type="match status" value="1"/>
</dbReference>
<dbReference type="OrthoDB" id="9803578at2"/>
<comment type="caution">
    <text evidence="2">The sequence shown here is derived from an EMBL/GenBank/DDBJ whole genome shotgun (WGS) entry which is preliminary data.</text>
</comment>
<dbReference type="PANTHER" id="PTHR48098">
    <property type="entry name" value="ENTEROCHELIN ESTERASE-RELATED"/>
    <property type="match status" value="1"/>
</dbReference>
<feature type="signal peptide" evidence="1">
    <location>
        <begin position="1"/>
        <end position="20"/>
    </location>
</feature>
<dbReference type="PANTHER" id="PTHR48098:SF1">
    <property type="entry name" value="DIACYLGLYCEROL ACYLTRANSFERASE_MYCOLYLTRANSFERASE AG85A"/>
    <property type="match status" value="1"/>
</dbReference>
<sequence length="272" mass="30814">MKNSFLIAICLFLFSHVLIAAEVDTALTFSKSMNKNIKAVVIKPDSYKTGKNFPVVYLLHGAGGNYAEWAKKVPGIKNLADQYQFIIVCPDGNVTSWYFDSPVDPEWKYETYVAKELVSYIDEHYKTIAEKKGRAITGLSMGGHGALYLAIKHQDVYGAVGSMSGGVDIKPFPNGWNISKRLGAQDEFPERWKQNTVIDMIYRIKPGSLAIAIECGTEDFFYKMNVRLHDELLYNNIPHDFTTRPGVHNWDYWANAIKFQSVFLSNYFNAKP</sequence>
<feature type="chain" id="PRO_5006665465" evidence="1">
    <location>
        <begin position="21"/>
        <end position="272"/>
    </location>
</feature>
<keyword evidence="1" id="KW-0732">Signal</keyword>
<keyword evidence="3" id="KW-1185">Reference proteome</keyword>
<reference evidence="2 3" key="1">
    <citation type="submission" date="2015-11" db="EMBL/GenBank/DDBJ databases">
        <title>Sequence of Pedobacter ginsenosidimutans.</title>
        <authorList>
            <person name="Carson E."/>
            <person name="Keyser V."/>
            <person name="Newman J."/>
            <person name="Miller J."/>
        </authorList>
    </citation>
    <scope>NUCLEOTIDE SEQUENCE [LARGE SCALE GENOMIC DNA]</scope>
    <source>
        <strain evidence="2 3">KACC 14530</strain>
    </source>
</reference>
<name>A0A0T5VNW3_9SPHI</name>
<dbReference type="STRING" id="687842.ASU31_14530"/>
<organism evidence="2 3">
    <name type="scientific">Pedobacter ginsenosidimutans</name>
    <dbReference type="NCBI Taxonomy" id="687842"/>
    <lineage>
        <taxon>Bacteria</taxon>
        <taxon>Pseudomonadati</taxon>
        <taxon>Bacteroidota</taxon>
        <taxon>Sphingobacteriia</taxon>
        <taxon>Sphingobacteriales</taxon>
        <taxon>Sphingobacteriaceae</taxon>
        <taxon>Pedobacter</taxon>
    </lineage>
</organism>
<dbReference type="InterPro" id="IPR000801">
    <property type="entry name" value="Esterase-like"/>
</dbReference>
<accession>A0A0T5VNW3</accession>
<dbReference type="AlphaFoldDB" id="A0A0T5VNW3"/>
<evidence type="ECO:0000256" key="1">
    <source>
        <dbReference type="SAM" id="SignalP"/>
    </source>
</evidence>
<evidence type="ECO:0000313" key="3">
    <source>
        <dbReference type="Proteomes" id="UP000051950"/>
    </source>
</evidence>
<evidence type="ECO:0000313" key="2">
    <source>
        <dbReference type="EMBL" id="KRT15562.1"/>
    </source>
</evidence>
<dbReference type="InterPro" id="IPR050583">
    <property type="entry name" value="Mycobacterial_A85_antigen"/>
</dbReference>
<dbReference type="RefSeq" id="WP_057933011.1">
    <property type="nucleotide sequence ID" value="NZ_LMZQ01000009.1"/>
</dbReference>